<reference evidence="2" key="1">
    <citation type="submission" date="2015-12" db="EMBL/GenBank/DDBJ databases">
        <title>De novo transcriptome assembly of four potential Pierce s Disease insect vectors from Arizona vineyards.</title>
        <authorList>
            <person name="Tassone E.E."/>
        </authorList>
    </citation>
    <scope>NUCLEOTIDE SEQUENCE</scope>
</reference>
<accession>A0A1B6C5E6</accession>
<evidence type="ECO:0000256" key="1">
    <source>
        <dbReference type="SAM" id="MobiDB-lite"/>
    </source>
</evidence>
<proteinExistence type="predicted"/>
<sequence>MVLLTLMFQYDIDQSTFSPPTEDDSFFHIRYPKPAPGPKQIRNENPENVYRSVNEVLENHTLPCQEFIPAAKTTPHELGMKKPIDPPLGVIKSAGTDDGFKGIGAACGQSVVAVAHQMINSGKLSVRRPPMISEDDEFATPPPTHMLARRRGSKSLPSSPQTSPKTLRKNPYFTNVMLGSTGNLMEANKNKGKQSWLLSYMRESQSLRGSLDNLKIDEQPSAVNLAEITHQEGIVTVAPEAIKPKNPRIRAKPSQLREMNFWSPTSM</sequence>
<protein>
    <submittedName>
        <fullName evidence="2">Uncharacterized protein</fullName>
    </submittedName>
</protein>
<evidence type="ECO:0000313" key="2">
    <source>
        <dbReference type="EMBL" id="JAS08732.1"/>
    </source>
</evidence>
<name>A0A1B6C5E6_9HEMI</name>
<feature type="compositionally biased region" description="Polar residues" evidence="1">
    <location>
        <begin position="155"/>
        <end position="165"/>
    </location>
</feature>
<organism evidence="2">
    <name type="scientific">Clastoptera arizonana</name>
    <name type="common">Arizona spittle bug</name>
    <dbReference type="NCBI Taxonomy" id="38151"/>
    <lineage>
        <taxon>Eukaryota</taxon>
        <taxon>Metazoa</taxon>
        <taxon>Ecdysozoa</taxon>
        <taxon>Arthropoda</taxon>
        <taxon>Hexapoda</taxon>
        <taxon>Insecta</taxon>
        <taxon>Pterygota</taxon>
        <taxon>Neoptera</taxon>
        <taxon>Paraneoptera</taxon>
        <taxon>Hemiptera</taxon>
        <taxon>Auchenorrhyncha</taxon>
        <taxon>Cercopoidea</taxon>
        <taxon>Clastopteridae</taxon>
        <taxon>Clastoptera</taxon>
    </lineage>
</organism>
<dbReference type="EMBL" id="GEDC01028566">
    <property type="protein sequence ID" value="JAS08732.1"/>
    <property type="molecule type" value="Transcribed_RNA"/>
</dbReference>
<dbReference type="AlphaFoldDB" id="A0A1B6C5E6"/>
<gene>
    <name evidence="2" type="ORF">g.21344</name>
</gene>
<feature type="region of interest" description="Disordered" evidence="1">
    <location>
        <begin position="135"/>
        <end position="169"/>
    </location>
</feature>